<dbReference type="InterPro" id="IPR036236">
    <property type="entry name" value="Znf_C2H2_sf"/>
</dbReference>
<dbReference type="Proteomes" id="UP000635477">
    <property type="component" value="Unassembled WGS sequence"/>
</dbReference>
<dbReference type="SUPFAM" id="SSF57667">
    <property type="entry name" value="beta-beta-alpha zinc fingers"/>
    <property type="match status" value="2"/>
</dbReference>
<dbReference type="SMART" id="SM00355">
    <property type="entry name" value="ZnF_C2H2"/>
    <property type="match status" value="2"/>
</dbReference>
<reference evidence="4" key="1">
    <citation type="journal article" date="2020" name="BMC Genomics">
        <title>Correction to: Identification and distribution of gene clusters required for synthesis of sphingolipid metabolism inhibitors in diverse species of the filamentous fungus Fusarium.</title>
        <authorList>
            <person name="Kim H.S."/>
            <person name="Lohmar J.M."/>
            <person name="Busman M."/>
            <person name="Brown D.W."/>
            <person name="Naumann T.A."/>
            <person name="Divon H.H."/>
            <person name="Lysoe E."/>
            <person name="Uhlig S."/>
            <person name="Proctor R.H."/>
        </authorList>
    </citation>
    <scope>NUCLEOTIDE SEQUENCE</scope>
    <source>
        <strain evidence="4">NRRL 22465</strain>
    </source>
</reference>
<comment type="caution">
    <text evidence="4">The sequence shown here is derived from an EMBL/GenBank/DDBJ whole genome shotgun (WGS) entry which is preliminary data.</text>
</comment>
<evidence type="ECO:0000256" key="2">
    <source>
        <dbReference type="SAM" id="MobiDB-lite"/>
    </source>
</evidence>
<feature type="domain" description="C2H2-type" evidence="3">
    <location>
        <begin position="122"/>
        <end position="149"/>
    </location>
</feature>
<feature type="region of interest" description="Disordered" evidence="2">
    <location>
        <begin position="1"/>
        <end position="42"/>
    </location>
</feature>
<dbReference type="PROSITE" id="PS00028">
    <property type="entry name" value="ZINC_FINGER_C2H2_1"/>
    <property type="match status" value="2"/>
</dbReference>
<dbReference type="AlphaFoldDB" id="A0A8H4UN14"/>
<accession>A0A8H4UN14</accession>
<protein>
    <recommendedName>
        <fullName evidence="3">C2H2-type domain-containing protein</fullName>
    </recommendedName>
</protein>
<dbReference type="Pfam" id="PF00096">
    <property type="entry name" value="zf-C2H2"/>
    <property type="match status" value="1"/>
</dbReference>
<keyword evidence="1" id="KW-0479">Metal-binding</keyword>
<keyword evidence="1" id="KW-0862">Zinc</keyword>
<name>A0A8H4UN14_9HYPO</name>
<evidence type="ECO:0000256" key="1">
    <source>
        <dbReference type="PROSITE-ProRule" id="PRU00042"/>
    </source>
</evidence>
<evidence type="ECO:0000259" key="3">
    <source>
        <dbReference type="PROSITE" id="PS50157"/>
    </source>
</evidence>
<dbReference type="GO" id="GO:0008270">
    <property type="term" value="F:zinc ion binding"/>
    <property type="evidence" value="ECO:0007669"/>
    <property type="project" value="UniProtKB-KW"/>
</dbReference>
<proteinExistence type="predicted"/>
<organism evidence="4 5">
    <name type="scientific">Fusarium zealandicum</name>
    <dbReference type="NCBI Taxonomy" id="1053134"/>
    <lineage>
        <taxon>Eukaryota</taxon>
        <taxon>Fungi</taxon>
        <taxon>Dikarya</taxon>
        <taxon>Ascomycota</taxon>
        <taxon>Pezizomycotina</taxon>
        <taxon>Sordariomycetes</taxon>
        <taxon>Hypocreomycetidae</taxon>
        <taxon>Hypocreales</taxon>
        <taxon>Nectriaceae</taxon>
        <taxon>Fusarium</taxon>
        <taxon>Fusarium staphyleae species complex</taxon>
    </lineage>
</organism>
<sequence>MSRRSIRSHRHGRSSRSSQPQQDDIPIDPNLMPDPSFGGYYDAQDAGYYRQVDPNPFAAGPSSGWQDPNQACYYPTTVAPSDLILDPVYISETQEYDLSAYQNTGYDEPTASSSAAQEASQYQCPECNRACRDKREYTKHMKTHNKPVSCQADMTCTVKKAEERDMDRHYRAAHKEYAATKGIMTEDQMCGFQGCPSKFTRYDNLQKHWKKYHNYEPAQ</sequence>
<dbReference type="EMBL" id="JABEYC010000254">
    <property type="protein sequence ID" value="KAF4980143.1"/>
    <property type="molecule type" value="Genomic_DNA"/>
</dbReference>
<evidence type="ECO:0000313" key="4">
    <source>
        <dbReference type="EMBL" id="KAF4980143.1"/>
    </source>
</evidence>
<dbReference type="OrthoDB" id="654211at2759"/>
<feature type="compositionally biased region" description="Basic residues" evidence="2">
    <location>
        <begin position="1"/>
        <end position="14"/>
    </location>
</feature>
<dbReference type="Gene3D" id="3.30.160.60">
    <property type="entry name" value="Classic Zinc Finger"/>
    <property type="match status" value="2"/>
</dbReference>
<evidence type="ECO:0000313" key="5">
    <source>
        <dbReference type="Proteomes" id="UP000635477"/>
    </source>
</evidence>
<keyword evidence="5" id="KW-1185">Reference proteome</keyword>
<dbReference type="PROSITE" id="PS50157">
    <property type="entry name" value="ZINC_FINGER_C2H2_2"/>
    <property type="match status" value="1"/>
</dbReference>
<reference evidence="4" key="2">
    <citation type="submission" date="2020-05" db="EMBL/GenBank/DDBJ databases">
        <authorList>
            <person name="Kim H.-S."/>
            <person name="Proctor R.H."/>
            <person name="Brown D.W."/>
        </authorList>
    </citation>
    <scope>NUCLEOTIDE SEQUENCE</scope>
    <source>
        <strain evidence="4">NRRL 22465</strain>
    </source>
</reference>
<keyword evidence="1" id="KW-0863">Zinc-finger</keyword>
<dbReference type="InterPro" id="IPR013087">
    <property type="entry name" value="Znf_C2H2_type"/>
</dbReference>
<gene>
    <name evidence="4" type="ORF">FZEAL_3762</name>
</gene>